<dbReference type="PANTHER" id="PTHR37836">
    <property type="entry name" value="LMO1036 PROTEIN"/>
    <property type="match status" value="1"/>
</dbReference>
<dbReference type="Pfam" id="PF16586">
    <property type="entry name" value="DUF5060"/>
    <property type="match status" value="1"/>
</dbReference>
<dbReference type="AlphaFoldDB" id="A0A1J5SAF4"/>
<dbReference type="EMBL" id="MLJW01000051">
    <property type="protein sequence ID" value="OIR05303.1"/>
    <property type="molecule type" value="Genomic_DNA"/>
</dbReference>
<dbReference type="PANTHER" id="PTHR37836:SF2">
    <property type="entry name" value="DUF4038 DOMAIN-CONTAINING PROTEIN"/>
    <property type="match status" value="1"/>
</dbReference>
<dbReference type="InterPro" id="IPR025277">
    <property type="entry name" value="Apiosidase-like_cat_dom"/>
</dbReference>
<dbReference type="InterPro" id="IPR032260">
    <property type="entry name" value="DUF5060"/>
</dbReference>
<name>A0A1J5SAF4_9ZZZZ</name>
<organism evidence="3">
    <name type="scientific">mine drainage metagenome</name>
    <dbReference type="NCBI Taxonomy" id="410659"/>
    <lineage>
        <taxon>unclassified sequences</taxon>
        <taxon>metagenomes</taxon>
        <taxon>ecological metagenomes</taxon>
    </lineage>
</organism>
<reference evidence="3" key="1">
    <citation type="submission" date="2016-10" db="EMBL/GenBank/DDBJ databases">
        <title>Sequence of Gallionella enrichment culture.</title>
        <authorList>
            <person name="Poehlein A."/>
            <person name="Muehling M."/>
            <person name="Daniel R."/>
        </authorList>
    </citation>
    <scope>NUCLEOTIDE SEQUENCE</scope>
</reference>
<dbReference type="Gene3D" id="3.20.20.80">
    <property type="entry name" value="Glycosidases"/>
    <property type="match status" value="1"/>
</dbReference>
<sequence>MKSPWRLLLLLALAANGLAATAPIHVWQKVELTFHATHRYANPYTDATVWVDLKGPAFAKRVYGFWDGGDTFRVRLMATAPGEWTWTSGSSPADPGLDAGHGAFTAVPWSEAELQANPNRRGMIRPTPNGHALQYADGTPFFAIGDTWYALGTNRFRWFDDDTPRPIGPTAGFKDYVRYRKAEGFNWVSMIAAYPNWSTDGLPYHLVMNDADHTPIRFAWLEFGTGSAKNMDNEGGKPFLFPGRVPGYENVFPDVNRINPAYFDAIDRKIDYLNANGFVPFIEVSRRDASVCWKKYYGWPDSYARFIQYLFARYQANITVLSPIHLDIIQESVSPDDFTAAVNLVERTYGPPPFGTLLSANANPSTLENWGDHSWVTLQQIGNKREHDNYWYLTEIFNHRPAQPALNGEPYYAGYKDVRGLGGKGYAYGAVGGTSRDNLFCRSAAYGSFLSGGLGGHVYGAEGIWGADIEPSAPTKMWDAFQWKSAAEMHYLRDFAFSIGQRYQDLVPCAALVSPDKTRDLLSYEGWAYCARTDDREIFLAYFEKGCPHEQIRGARLNSDYRAQWFNPRNGTWIDLPGGSLRSNEIGIIDLPPFPADDDWGLRLVFERSHGFHMLRP</sequence>
<protein>
    <submittedName>
        <fullName evidence="3">Putative endoglucanase</fullName>
    </submittedName>
</protein>
<evidence type="ECO:0000259" key="1">
    <source>
        <dbReference type="Pfam" id="PF13204"/>
    </source>
</evidence>
<dbReference type="InterPro" id="IPR017853">
    <property type="entry name" value="GH"/>
</dbReference>
<evidence type="ECO:0000259" key="2">
    <source>
        <dbReference type="Pfam" id="PF16586"/>
    </source>
</evidence>
<gene>
    <name evidence="3" type="ORF">GALL_126150</name>
</gene>
<dbReference type="Pfam" id="PF13204">
    <property type="entry name" value="Apiosidase"/>
    <property type="match status" value="1"/>
</dbReference>
<accession>A0A1J5SAF4</accession>
<feature type="domain" description="DUF5060" evidence="2">
    <location>
        <begin position="24"/>
        <end position="90"/>
    </location>
</feature>
<dbReference type="SUPFAM" id="SSF51445">
    <property type="entry name" value="(Trans)glycosidases"/>
    <property type="match status" value="1"/>
</dbReference>
<proteinExistence type="predicted"/>
<comment type="caution">
    <text evidence="3">The sequence shown here is derived from an EMBL/GenBank/DDBJ whole genome shotgun (WGS) entry which is preliminary data.</text>
</comment>
<feature type="domain" description="Apiosidase-like catalytic" evidence="1">
    <location>
        <begin position="129"/>
        <end position="495"/>
    </location>
</feature>
<dbReference type="InterPro" id="IPR013783">
    <property type="entry name" value="Ig-like_fold"/>
</dbReference>
<dbReference type="Gene3D" id="2.60.40.10">
    <property type="entry name" value="Immunoglobulins"/>
    <property type="match status" value="1"/>
</dbReference>
<evidence type="ECO:0000313" key="3">
    <source>
        <dbReference type="EMBL" id="OIR05303.1"/>
    </source>
</evidence>